<sequence length="109" mass="12723">MGRIQRKPQDKRTKNRFLRDSVGGETIKRLITVKQTKEKGRLERDDKCWPSFSTKEPGLDESADQPKIIRDKAFAEFIIRKEENCFPCGRVDLANCQWKSDEQPIPQQS</sequence>
<evidence type="ECO:0000313" key="2">
    <source>
        <dbReference type="Proteomes" id="UP001234178"/>
    </source>
</evidence>
<organism evidence="1 2">
    <name type="scientific">Daphnia magna</name>
    <dbReference type="NCBI Taxonomy" id="35525"/>
    <lineage>
        <taxon>Eukaryota</taxon>
        <taxon>Metazoa</taxon>
        <taxon>Ecdysozoa</taxon>
        <taxon>Arthropoda</taxon>
        <taxon>Crustacea</taxon>
        <taxon>Branchiopoda</taxon>
        <taxon>Diplostraca</taxon>
        <taxon>Cladocera</taxon>
        <taxon>Anomopoda</taxon>
        <taxon>Daphniidae</taxon>
        <taxon>Daphnia</taxon>
    </lineage>
</organism>
<dbReference type="EMBL" id="JAOYFB010000036">
    <property type="protein sequence ID" value="KAK4020709.1"/>
    <property type="molecule type" value="Genomic_DNA"/>
</dbReference>
<evidence type="ECO:0000313" key="1">
    <source>
        <dbReference type="EMBL" id="KAK4020709.1"/>
    </source>
</evidence>
<proteinExistence type="predicted"/>
<reference evidence="1 2" key="1">
    <citation type="journal article" date="2023" name="Nucleic Acids Res.">
        <title>The hologenome of Daphnia magna reveals possible DNA methylation and microbiome-mediated evolution of the host genome.</title>
        <authorList>
            <person name="Chaturvedi A."/>
            <person name="Li X."/>
            <person name="Dhandapani V."/>
            <person name="Marshall H."/>
            <person name="Kissane S."/>
            <person name="Cuenca-Cambronero M."/>
            <person name="Asole G."/>
            <person name="Calvet F."/>
            <person name="Ruiz-Romero M."/>
            <person name="Marangio P."/>
            <person name="Guigo R."/>
            <person name="Rago D."/>
            <person name="Mirbahai L."/>
            <person name="Eastwood N."/>
            <person name="Colbourne J.K."/>
            <person name="Zhou J."/>
            <person name="Mallon E."/>
            <person name="Orsini L."/>
        </authorList>
    </citation>
    <scope>NUCLEOTIDE SEQUENCE [LARGE SCALE GENOMIC DNA]</scope>
    <source>
        <strain evidence="1">LRV0_1</strain>
    </source>
</reference>
<keyword evidence="2" id="KW-1185">Reference proteome</keyword>
<protein>
    <submittedName>
        <fullName evidence="1">Uncharacterized protein</fullName>
    </submittedName>
</protein>
<accession>A0ABR0A6U2</accession>
<gene>
    <name evidence="1" type="ORF">OUZ56_002664</name>
</gene>
<dbReference type="Proteomes" id="UP001234178">
    <property type="component" value="Unassembled WGS sequence"/>
</dbReference>
<comment type="caution">
    <text evidence="1">The sequence shown here is derived from an EMBL/GenBank/DDBJ whole genome shotgun (WGS) entry which is preliminary data.</text>
</comment>
<name>A0ABR0A6U2_9CRUS</name>